<comment type="caution">
    <text evidence="1">The sequence shown here is derived from an EMBL/GenBank/DDBJ whole genome shotgun (WGS) entry which is preliminary data.</text>
</comment>
<dbReference type="OrthoDB" id="10631753at2759"/>
<dbReference type="Proteomes" id="UP000654922">
    <property type="component" value="Unassembled WGS sequence"/>
</dbReference>
<dbReference type="EMBL" id="JACBAE010001301">
    <property type="protein sequence ID" value="KAF7166578.1"/>
    <property type="molecule type" value="Genomic_DNA"/>
</dbReference>
<evidence type="ECO:0000313" key="1">
    <source>
        <dbReference type="EMBL" id="KAF7166578.1"/>
    </source>
</evidence>
<protein>
    <submittedName>
        <fullName evidence="1">Uncharacterized protein</fullName>
    </submittedName>
</protein>
<evidence type="ECO:0000313" key="2">
    <source>
        <dbReference type="Proteomes" id="UP000654922"/>
    </source>
</evidence>
<dbReference type="AlphaFoldDB" id="A0A8H6Q5S6"/>
<sequence>MPDLSLAKRALNIADPAGTGAPDLTRWAANNAGKFINIRKLAASGNLRVLVLGVEYGVDSDVEKLAAGKAAGQKALAAPAKVMSTVAPPQPLQVLLLPALLLLAPIVARRLQAATTCQL</sequence>
<reference evidence="1" key="1">
    <citation type="submission" date="2020-06" db="EMBL/GenBank/DDBJ databases">
        <title>Draft genome sequences of strains closely related to Aspergillus parafelis and Aspergillus hiratsukae.</title>
        <authorList>
            <person name="Dos Santos R.A.C."/>
            <person name="Rivero-Menendez O."/>
            <person name="Steenwyk J.L."/>
            <person name="Mead M.E."/>
            <person name="Goldman G.H."/>
            <person name="Alastruey-Izquierdo A."/>
            <person name="Rokas A."/>
        </authorList>
    </citation>
    <scope>NUCLEOTIDE SEQUENCE</scope>
    <source>
        <strain evidence="1">CNM-CM5623</strain>
    </source>
</reference>
<gene>
    <name evidence="1" type="ORF">CNMCM5623_000173</name>
</gene>
<organism evidence="1 2">
    <name type="scientific">Aspergillus felis</name>
    <dbReference type="NCBI Taxonomy" id="1287682"/>
    <lineage>
        <taxon>Eukaryota</taxon>
        <taxon>Fungi</taxon>
        <taxon>Dikarya</taxon>
        <taxon>Ascomycota</taxon>
        <taxon>Pezizomycotina</taxon>
        <taxon>Eurotiomycetes</taxon>
        <taxon>Eurotiomycetidae</taxon>
        <taxon>Eurotiales</taxon>
        <taxon>Aspergillaceae</taxon>
        <taxon>Aspergillus</taxon>
        <taxon>Aspergillus subgen. Fumigati</taxon>
    </lineage>
</organism>
<proteinExistence type="predicted"/>
<accession>A0A8H6Q5S6</accession>
<name>A0A8H6Q5S6_9EURO</name>